<dbReference type="RefSeq" id="WP_157834112.1">
    <property type="nucleotide sequence ID" value="NZ_JMIY01000007.1"/>
</dbReference>
<name>A0A062UTY9_9EURY</name>
<organism evidence="1 2">
    <name type="scientific">Candidatus Methanoperedens nitratireducens</name>
    <dbReference type="NCBI Taxonomy" id="1392998"/>
    <lineage>
        <taxon>Archaea</taxon>
        <taxon>Methanobacteriati</taxon>
        <taxon>Methanobacteriota</taxon>
        <taxon>Stenosarchaea group</taxon>
        <taxon>Methanomicrobia</taxon>
        <taxon>Methanosarcinales</taxon>
        <taxon>ANME-2 cluster</taxon>
        <taxon>Candidatus Methanoperedentaceae</taxon>
        <taxon>Candidatus Methanoperedens</taxon>
    </lineage>
</organism>
<protein>
    <submittedName>
        <fullName evidence="1">Uncharacterized protein</fullName>
    </submittedName>
</protein>
<keyword evidence="2" id="KW-1185">Reference proteome</keyword>
<accession>A0A062UTY9</accession>
<dbReference type="AlphaFoldDB" id="A0A062UTY9"/>
<comment type="caution">
    <text evidence="1">The sequence shown here is derived from an EMBL/GenBank/DDBJ whole genome shotgun (WGS) entry which is preliminary data.</text>
</comment>
<sequence length="216" mass="22539">MVRTQRKNLTGWLGLLIIFTLLLVVALSSQTALSSLAVKFSKSDVRLLSNGSVVPDAGSMIFTTDEGAAMILHTSELPANNAVTVWWVIFNRPENCTAGDNQSRCGMGDLENNMTQPSVMFAAGTVSNARGNASFGAHLPVGDTEGCQAGLPCGEGLTNPMGADINLIVRDHGPLVPEALPDQILTFGGGCNNAPPGTGTPGQFACEDLQGSVHEN</sequence>
<evidence type="ECO:0000313" key="2">
    <source>
        <dbReference type="Proteomes" id="UP000027153"/>
    </source>
</evidence>
<gene>
    <name evidence="1" type="ORF">ANME2D_02516</name>
</gene>
<proteinExistence type="predicted"/>
<dbReference type="OrthoDB" id="378453at2157"/>
<dbReference type="Proteomes" id="UP000027153">
    <property type="component" value="Unassembled WGS sequence"/>
</dbReference>
<evidence type="ECO:0000313" key="1">
    <source>
        <dbReference type="EMBL" id="KCZ70496.1"/>
    </source>
</evidence>
<dbReference type="EMBL" id="JMIY01000007">
    <property type="protein sequence ID" value="KCZ70496.1"/>
    <property type="molecule type" value="Genomic_DNA"/>
</dbReference>
<reference evidence="1 2" key="1">
    <citation type="journal article" date="2013" name="Nature">
        <title>Anaerobic oxidation of methane coupled to nitrate reduction in a novel archaeal lineage.</title>
        <authorList>
            <person name="Haroon M.F."/>
            <person name="Hu S."/>
            <person name="Shi Y."/>
            <person name="Imelfort M."/>
            <person name="Keller J."/>
            <person name="Hugenholtz P."/>
            <person name="Yuan Z."/>
            <person name="Tyson G.W."/>
        </authorList>
    </citation>
    <scope>NUCLEOTIDE SEQUENCE [LARGE SCALE GENOMIC DNA]</scope>
    <source>
        <strain evidence="1 2">ANME-2d</strain>
    </source>
</reference>